<keyword evidence="6" id="KW-1185">Reference proteome</keyword>
<dbReference type="Gene3D" id="3.30.1070.10">
    <property type="entry name" value="Cell division topological specificity factor MinE"/>
    <property type="match status" value="1"/>
</dbReference>
<dbReference type="HAMAP" id="MF_00262">
    <property type="entry name" value="MinE"/>
    <property type="match status" value="1"/>
</dbReference>
<organism evidence="5 6">
    <name type="scientific">Succinatimonas hippei (strain DSM 22608 / JCM 16073 / KCTC 15190 / YIT 12066)</name>
    <dbReference type="NCBI Taxonomy" id="762983"/>
    <lineage>
        <taxon>Bacteria</taxon>
        <taxon>Pseudomonadati</taxon>
        <taxon>Pseudomonadota</taxon>
        <taxon>Gammaproteobacteria</taxon>
        <taxon>Aeromonadales</taxon>
        <taxon>Succinivibrionaceae</taxon>
        <taxon>Succinatimonas</taxon>
    </lineage>
</organism>
<proteinExistence type="inferred from homology"/>
<comment type="function">
    <text evidence="3 4">Prevents the cell division inhibition by proteins MinC and MinD at internal division sites while permitting inhibition at polar sites. This ensures cell division at the proper site by restricting the formation of a division septum at the midpoint of the long axis of the cell.</text>
</comment>
<dbReference type="InterPro" id="IPR005527">
    <property type="entry name" value="MinE"/>
</dbReference>
<keyword evidence="4 5" id="KW-0132">Cell division</keyword>
<dbReference type="NCBIfam" id="NF001422">
    <property type="entry name" value="PRK00296.1"/>
    <property type="match status" value="1"/>
</dbReference>
<dbReference type="EMBL" id="AEVO01000137">
    <property type="protein sequence ID" value="EFY06264.1"/>
    <property type="molecule type" value="Genomic_DNA"/>
</dbReference>
<keyword evidence="4" id="KW-0131">Cell cycle</keyword>
<dbReference type="SUPFAM" id="SSF55229">
    <property type="entry name" value="Cell division protein MinE topological specificity domain"/>
    <property type="match status" value="1"/>
</dbReference>
<comment type="caution">
    <text evidence="5">The sequence shown here is derived from an EMBL/GenBank/DDBJ whole genome shotgun (WGS) entry which is preliminary data.</text>
</comment>
<dbReference type="STRING" id="762983.HMPREF9444_01961"/>
<evidence type="ECO:0000256" key="1">
    <source>
        <dbReference type="ARBA" id="ARBA00008168"/>
    </source>
</evidence>
<dbReference type="Proteomes" id="UP000018458">
    <property type="component" value="Unassembled WGS sequence"/>
</dbReference>
<dbReference type="RefSeq" id="WP_009144110.1">
    <property type="nucleotide sequence ID" value="NZ_GL831062.1"/>
</dbReference>
<dbReference type="InterPro" id="IPR036707">
    <property type="entry name" value="MinE_sf"/>
</dbReference>
<gene>
    <name evidence="4 5" type="primary">minE</name>
    <name evidence="5" type="ORF">HMPREF9444_01961</name>
</gene>
<evidence type="ECO:0000256" key="4">
    <source>
        <dbReference type="HAMAP-Rule" id="MF_00262"/>
    </source>
</evidence>
<sequence length="98" mass="11355">MSLINLISEAIFGKDKKEKTARESAKERLHLVLVNDRAGQIAPDFMPKMRQELLEVLKKYLPIADDDDVEFNFARKENTDIMEMSVSLEKTDEKKNIE</sequence>
<dbReference type="GO" id="GO:0051301">
    <property type="term" value="P:cell division"/>
    <property type="evidence" value="ECO:0007669"/>
    <property type="project" value="UniProtKB-KW"/>
</dbReference>
<name>E8LMH2_SUCHY</name>
<accession>E8LMH2</accession>
<evidence type="ECO:0000256" key="3">
    <source>
        <dbReference type="ARBA" id="ARBA00025265"/>
    </source>
</evidence>
<dbReference type="eggNOG" id="COG0851">
    <property type="taxonomic scope" value="Bacteria"/>
</dbReference>
<dbReference type="AlphaFoldDB" id="E8LMH2"/>
<evidence type="ECO:0000313" key="6">
    <source>
        <dbReference type="Proteomes" id="UP000018458"/>
    </source>
</evidence>
<evidence type="ECO:0000313" key="5">
    <source>
        <dbReference type="EMBL" id="EFY06264.1"/>
    </source>
</evidence>
<evidence type="ECO:0000256" key="2">
    <source>
        <dbReference type="ARBA" id="ARBA00020112"/>
    </source>
</evidence>
<dbReference type="NCBIfam" id="TIGR01215">
    <property type="entry name" value="minE"/>
    <property type="match status" value="1"/>
</dbReference>
<dbReference type="OrthoDB" id="9802655at2"/>
<reference evidence="5 6" key="1">
    <citation type="submission" date="2011-01" db="EMBL/GenBank/DDBJ databases">
        <authorList>
            <person name="Weinstock G."/>
            <person name="Sodergren E."/>
            <person name="Clifton S."/>
            <person name="Fulton L."/>
            <person name="Fulton B."/>
            <person name="Courtney L."/>
            <person name="Fronick C."/>
            <person name="Harrison M."/>
            <person name="Strong C."/>
            <person name="Farmer C."/>
            <person name="Delahaunty K."/>
            <person name="Markovic C."/>
            <person name="Hall O."/>
            <person name="Minx P."/>
            <person name="Tomlinson C."/>
            <person name="Mitreva M."/>
            <person name="Hou S."/>
            <person name="Chen J."/>
            <person name="Wollam A."/>
            <person name="Pepin K.H."/>
            <person name="Johnson M."/>
            <person name="Bhonagiri V."/>
            <person name="Zhang X."/>
            <person name="Suruliraj S."/>
            <person name="Warren W."/>
            <person name="Chinwalla A."/>
            <person name="Mardis E.R."/>
            <person name="Wilson R.K."/>
        </authorList>
    </citation>
    <scope>NUCLEOTIDE SEQUENCE [LARGE SCALE GENOMIC DNA]</scope>
    <source>
        <strain evidence="6">DSM 22608 / JCM 16073 / KCTC 15190 / YIT 12066</strain>
    </source>
</reference>
<dbReference type="GO" id="GO:0032955">
    <property type="term" value="P:regulation of division septum assembly"/>
    <property type="evidence" value="ECO:0007669"/>
    <property type="project" value="InterPro"/>
</dbReference>
<dbReference type="HOGENOM" id="CLU_137929_2_1_6"/>
<comment type="similarity">
    <text evidence="1 4">Belongs to the MinE family.</text>
</comment>
<dbReference type="Pfam" id="PF03776">
    <property type="entry name" value="MinE"/>
    <property type="match status" value="1"/>
</dbReference>
<protein>
    <recommendedName>
        <fullName evidence="2 4">Cell division topological specificity factor</fullName>
    </recommendedName>
</protein>